<protein>
    <submittedName>
        <fullName evidence="1">Uncharacterized protein</fullName>
    </submittedName>
</protein>
<evidence type="ECO:0000313" key="1">
    <source>
        <dbReference type="EMBL" id="KGM37099.1"/>
    </source>
</evidence>
<dbReference type="Proteomes" id="UP000030019">
    <property type="component" value="Unassembled WGS sequence"/>
</dbReference>
<dbReference type="AlphaFoldDB" id="A0A0A0DG68"/>
<name>A0A0A0DG68_9STRE</name>
<reference evidence="1 2" key="1">
    <citation type="submission" date="2014-06" db="EMBL/GenBank/DDBJ databases">
        <authorList>
            <person name="Teng J.L."/>
            <person name="Huang Y."/>
            <person name="Tse H."/>
            <person name="Lau S.K."/>
            <person name="Woo P.C."/>
        </authorList>
    </citation>
    <scope>NUCLEOTIDE SEQUENCE [LARGE SCALE GENOMIC DNA]</scope>
    <source>
        <strain evidence="1 2">HKU4</strain>
    </source>
</reference>
<dbReference type="STRING" id="176090.SSIN_1241"/>
<accession>A0A0A0DG68</accession>
<evidence type="ECO:0000313" key="2">
    <source>
        <dbReference type="Proteomes" id="UP000030019"/>
    </source>
</evidence>
<comment type="caution">
    <text evidence="1">The sequence shown here is derived from an EMBL/GenBank/DDBJ whole genome shotgun (WGS) entry which is preliminary data.</text>
</comment>
<keyword evidence="2" id="KW-1185">Reference proteome</keyword>
<dbReference type="EMBL" id="JPEN01000068">
    <property type="protein sequence ID" value="KGM37099.1"/>
    <property type="molecule type" value="Genomic_DNA"/>
</dbReference>
<sequence length="43" mass="5209">MKFLVLEQKEKSFMKNRFPESKTRTFSCVLRFFRGKESILHAI</sequence>
<dbReference type="PATRIC" id="fig|176090.4.peg.1205"/>
<proteinExistence type="predicted"/>
<organism evidence="1 2">
    <name type="scientific">Streptococcus sinensis</name>
    <dbReference type="NCBI Taxonomy" id="176090"/>
    <lineage>
        <taxon>Bacteria</taxon>
        <taxon>Bacillati</taxon>
        <taxon>Bacillota</taxon>
        <taxon>Bacilli</taxon>
        <taxon>Lactobacillales</taxon>
        <taxon>Streptococcaceae</taxon>
        <taxon>Streptococcus</taxon>
    </lineage>
</organism>
<gene>
    <name evidence="1" type="ORF">SSIN_1241</name>
</gene>